<sequence length="76" mass="8292">MLGGSASAVALMRYFFKGGSLSSVVDGLLSATLFSRHTSRCRLMVLGVKSFKQTGHCTASKAIAHERTFDFLHKIR</sequence>
<dbReference type="EMBL" id="JAURVH010001524">
    <property type="protein sequence ID" value="KAK5919619.1"/>
    <property type="molecule type" value="Genomic_DNA"/>
</dbReference>
<dbReference type="AlphaFoldDB" id="A0AAN8DCI1"/>
<evidence type="ECO:0000313" key="2">
    <source>
        <dbReference type="Proteomes" id="UP001331515"/>
    </source>
</evidence>
<gene>
    <name evidence="1" type="ORF">CgunFtcFv8_023495</name>
</gene>
<protein>
    <submittedName>
        <fullName evidence="1">Uncharacterized protein</fullName>
    </submittedName>
</protein>
<dbReference type="Proteomes" id="UP001331515">
    <property type="component" value="Unassembled WGS sequence"/>
</dbReference>
<organism evidence="1 2">
    <name type="scientific">Champsocephalus gunnari</name>
    <name type="common">Mackerel icefish</name>
    <dbReference type="NCBI Taxonomy" id="52237"/>
    <lineage>
        <taxon>Eukaryota</taxon>
        <taxon>Metazoa</taxon>
        <taxon>Chordata</taxon>
        <taxon>Craniata</taxon>
        <taxon>Vertebrata</taxon>
        <taxon>Euteleostomi</taxon>
        <taxon>Actinopterygii</taxon>
        <taxon>Neopterygii</taxon>
        <taxon>Teleostei</taxon>
        <taxon>Neoteleostei</taxon>
        <taxon>Acanthomorphata</taxon>
        <taxon>Eupercaria</taxon>
        <taxon>Perciformes</taxon>
        <taxon>Notothenioidei</taxon>
        <taxon>Channichthyidae</taxon>
        <taxon>Champsocephalus</taxon>
    </lineage>
</organism>
<comment type="caution">
    <text evidence="1">The sequence shown here is derived from an EMBL/GenBank/DDBJ whole genome shotgun (WGS) entry which is preliminary data.</text>
</comment>
<proteinExistence type="predicted"/>
<evidence type="ECO:0000313" key="1">
    <source>
        <dbReference type="EMBL" id="KAK5919619.1"/>
    </source>
</evidence>
<accession>A0AAN8DCI1</accession>
<name>A0AAN8DCI1_CHAGU</name>
<keyword evidence="2" id="KW-1185">Reference proteome</keyword>
<reference evidence="1 2" key="1">
    <citation type="journal article" date="2023" name="Mol. Biol. Evol.">
        <title>Genomics of Secondarily Temperate Adaptation in the Only Non-Antarctic Icefish.</title>
        <authorList>
            <person name="Rivera-Colon A.G."/>
            <person name="Rayamajhi N."/>
            <person name="Minhas B.F."/>
            <person name="Madrigal G."/>
            <person name="Bilyk K.T."/>
            <person name="Yoon V."/>
            <person name="Hune M."/>
            <person name="Gregory S."/>
            <person name="Cheng C.H.C."/>
            <person name="Catchen J.M."/>
        </authorList>
    </citation>
    <scope>NUCLEOTIDE SEQUENCE [LARGE SCALE GENOMIC DNA]</scope>
    <source>
        <tissue evidence="1">White muscle</tissue>
    </source>
</reference>